<feature type="region of interest" description="Disordered" evidence="1">
    <location>
        <begin position="103"/>
        <end position="169"/>
    </location>
</feature>
<protein>
    <submittedName>
        <fullName evidence="2">Uncharacterized protein</fullName>
    </submittedName>
</protein>
<proteinExistence type="predicted"/>
<evidence type="ECO:0000313" key="2">
    <source>
        <dbReference type="EMBL" id="JAS23427.1"/>
    </source>
</evidence>
<gene>
    <name evidence="2" type="ORF">g.1944</name>
</gene>
<feature type="non-terminal residue" evidence="2">
    <location>
        <position position="1"/>
    </location>
</feature>
<feature type="compositionally biased region" description="Polar residues" evidence="1">
    <location>
        <begin position="122"/>
        <end position="134"/>
    </location>
</feature>
<organism evidence="2">
    <name type="scientific">Clastoptera arizonana</name>
    <name type="common">Arizona spittle bug</name>
    <dbReference type="NCBI Taxonomy" id="38151"/>
    <lineage>
        <taxon>Eukaryota</taxon>
        <taxon>Metazoa</taxon>
        <taxon>Ecdysozoa</taxon>
        <taxon>Arthropoda</taxon>
        <taxon>Hexapoda</taxon>
        <taxon>Insecta</taxon>
        <taxon>Pterygota</taxon>
        <taxon>Neoptera</taxon>
        <taxon>Paraneoptera</taxon>
        <taxon>Hemiptera</taxon>
        <taxon>Auchenorrhyncha</taxon>
        <taxon>Cercopoidea</taxon>
        <taxon>Clastopteridae</taxon>
        <taxon>Clastoptera</taxon>
    </lineage>
</organism>
<feature type="non-terminal residue" evidence="2">
    <location>
        <position position="169"/>
    </location>
</feature>
<dbReference type="AlphaFoldDB" id="A0A1B6DCJ7"/>
<sequence>LIDFEPLERRGRKRILAKTLSDGEILENRKENSDLGDGGTQSDCELCYEQIALDEPLEKRSATSVFSEPEHTSPLKQLISADSQEEEFHENLIYGSGLFRKQSTSLDETEPAPTEVKVTPTKKIQSPFASSDSLNTKDHSDGIWNESQTTVLHADSDNNGGGTGVSCSD</sequence>
<feature type="compositionally biased region" description="Gly residues" evidence="1">
    <location>
        <begin position="159"/>
        <end position="169"/>
    </location>
</feature>
<name>A0A1B6DCJ7_9HEMI</name>
<accession>A0A1B6DCJ7</accession>
<evidence type="ECO:0000256" key="1">
    <source>
        <dbReference type="SAM" id="MobiDB-lite"/>
    </source>
</evidence>
<reference evidence="2" key="1">
    <citation type="submission" date="2015-12" db="EMBL/GenBank/DDBJ databases">
        <title>De novo transcriptome assembly of four potential Pierce s Disease insect vectors from Arizona vineyards.</title>
        <authorList>
            <person name="Tassone E.E."/>
        </authorList>
    </citation>
    <scope>NUCLEOTIDE SEQUENCE</scope>
</reference>
<dbReference type="EMBL" id="GEDC01013871">
    <property type="protein sequence ID" value="JAS23427.1"/>
    <property type="molecule type" value="Transcribed_RNA"/>
</dbReference>
<feature type="region of interest" description="Disordered" evidence="1">
    <location>
        <begin position="21"/>
        <end position="40"/>
    </location>
</feature>